<organism evidence="1 2">
    <name type="scientific">Maribacter aquimaris</name>
    <dbReference type="NCBI Taxonomy" id="2737171"/>
    <lineage>
        <taxon>Bacteria</taxon>
        <taxon>Pseudomonadati</taxon>
        <taxon>Bacteroidota</taxon>
        <taxon>Flavobacteriia</taxon>
        <taxon>Flavobacteriales</taxon>
        <taxon>Flavobacteriaceae</taxon>
        <taxon>Maribacter</taxon>
    </lineage>
</organism>
<sequence length="190" mass="21388">MKKSIFLLVVPLLLTGSHMYGQQNKDVVSSSNKKSLSTATAMVNGEPTDVVFGEIPVLEPHYAMYGNIILTYNDQKYYFNKGDFFIYNGGRYLLIAPPIGIKVKNFPKDESPMEQVGENIFYNKGIFYKKAGSGFEVIQHPIGAIIYNLPHFTDVAKIDGEAYYEYLGVLYKKTFVQGEQAFKVVGQLIE</sequence>
<dbReference type="EMBL" id="JABTCF010000001">
    <property type="protein sequence ID" value="MBD0776830.1"/>
    <property type="molecule type" value="Genomic_DNA"/>
</dbReference>
<dbReference type="InterPro" id="IPR045398">
    <property type="entry name" value="DUF6515"/>
</dbReference>
<proteinExistence type="predicted"/>
<keyword evidence="2" id="KW-1185">Reference proteome</keyword>
<evidence type="ECO:0000313" key="2">
    <source>
        <dbReference type="Proteomes" id="UP001166021"/>
    </source>
</evidence>
<evidence type="ECO:0000313" key="1">
    <source>
        <dbReference type="EMBL" id="MBD0776830.1"/>
    </source>
</evidence>
<comment type="caution">
    <text evidence="1">The sequence shown here is derived from an EMBL/GenBank/DDBJ whole genome shotgun (WGS) entry which is preliminary data.</text>
</comment>
<dbReference type="Pfam" id="PF20125">
    <property type="entry name" value="DUF6515"/>
    <property type="match status" value="1"/>
</dbReference>
<gene>
    <name evidence="1" type="ORF">HPE56_03400</name>
</gene>
<name>A0ABR7UXT3_9FLAO</name>
<reference evidence="1" key="1">
    <citation type="submission" date="2020-05" db="EMBL/GenBank/DDBJ databases">
        <title>The draft genome sequence of Maribacter sp. ANRC-HE7.</title>
        <authorList>
            <person name="Mu L."/>
        </authorList>
    </citation>
    <scope>NUCLEOTIDE SEQUENCE</scope>
    <source>
        <strain evidence="1">ANRC-HE7</strain>
    </source>
</reference>
<dbReference type="RefSeq" id="WP_188242340.1">
    <property type="nucleotide sequence ID" value="NZ_JABTCF010000001.1"/>
</dbReference>
<protein>
    <recommendedName>
        <fullName evidence="3">WG containing repeat-containing protein</fullName>
    </recommendedName>
</protein>
<dbReference type="Proteomes" id="UP001166021">
    <property type="component" value="Unassembled WGS sequence"/>
</dbReference>
<accession>A0ABR7UXT3</accession>
<evidence type="ECO:0008006" key="3">
    <source>
        <dbReference type="Google" id="ProtNLM"/>
    </source>
</evidence>